<gene>
    <name evidence="2" type="ORF">AB7A72_10535</name>
</gene>
<evidence type="ECO:0000256" key="1">
    <source>
        <dbReference type="SAM" id="SignalP"/>
    </source>
</evidence>
<accession>A0ABV4B2Q0</accession>
<dbReference type="Proteomes" id="UP001562178">
    <property type="component" value="Unassembled WGS sequence"/>
</dbReference>
<sequence length="518" mass="52532">MKLRTLLAGAVISLPAMVLAQANIDNGTVRIGVRADGALMPSDVSPLTGITYLANGQDGLTPGCACEAWGIADAVSSTSGYTGADVGTSGITQESFASTATTATSVVNAFGVFRVTHAYAPSAATNNIYEVKVTIENISAAPAEALYGRAMDWDVYPTQFNEYTTIQRGNSTALVFSSDNGFHNADPLNPDSGQLVVNQDVVDSGPEDHGAHFRFNFGTIAPGAKFEFVIGYGVAGNQVDALAALGSFGAQAYSLGKPSLNEAGDPSTDGTPNTFIFAFKGIGGVQLIGVDAVDDTAPPLTRPTSGTVAAINVLTNDTVDAAAATPSNVALTAVGAWPTGITLSADGNVLVGSTAVSGTYTLNYQICSTVQATQCDTATVTLNIDSIGVEALDDAPPAVTRPNSGTITAINVLANDTFDGGPATTSNVVLTPVGTWPAGITISANGDVQIASTAAAGAYTLTYQICSTALATQCDTANVTLNVTAPAAVAPQAVPVDGPLALASLGLLMLGFARRKFK</sequence>
<comment type="caution">
    <text evidence="2">The sequence shown here is derived from an EMBL/GenBank/DDBJ whole genome shotgun (WGS) entry which is preliminary data.</text>
</comment>
<dbReference type="EMBL" id="JBGBDC010000004">
    <property type="protein sequence ID" value="MEY2251442.1"/>
    <property type="molecule type" value="Genomic_DNA"/>
</dbReference>
<organism evidence="2 3">
    <name type="scientific">Comamonas sediminis</name>
    <dbReference type="NCBI Taxonomy" id="1783360"/>
    <lineage>
        <taxon>Bacteria</taxon>
        <taxon>Pseudomonadati</taxon>
        <taxon>Pseudomonadota</taxon>
        <taxon>Betaproteobacteria</taxon>
        <taxon>Burkholderiales</taxon>
        <taxon>Comamonadaceae</taxon>
        <taxon>Comamonas</taxon>
    </lineage>
</organism>
<feature type="signal peptide" evidence="1">
    <location>
        <begin position="1"/>
        <end position="20"/>
    </location>
</feature>
<evidence type="ECO:0000313" key="2">
    <source>
        <dbReference type="EMBL" id="MEY2251442.1"/>
    </source>
</evidence>
<keyword evidence="1" id="KW-0732">Signal</keyword>
<keyword evidence="3" id="KW-1185">Reference proteome</keyword>
<protein>
    <submittedName>
        <fullName evidence="2">Ig-like domain-containing protein</fullName>
    </submittedName>
</protein>
<reference evidence="2 3" key="1">
    <citation type="journal article" date="2016" name="Int. J. Syst. Evol. Microbiol.">
        <title>Description of Comamonas sediminis sp. nov., isolated from lagoon sediments.</title>
        <authorList>
            <person name="Subhash Y."/>
            <person name="Bang J.J."/>
            <person name="You T.H."/>
            <person name="Lee S.S."/>
        </authorList>
    </citation>
    <scope>NUCLEOTIDE SEQUENCE [LARGE SCALE GENOMIC DNA]</scope>
    <source>
        <strain evidence="2 3">JCM 31169</strain>
    </source>
</reference>
<dbReference type="RefSeq" id="WP_369459886.1">
    <property type="nucleotide sequence ID" value="NZ_JBGBDC010000004.1"/>
</dbReference>
<evidence type="ECO:0000313" key="3">
    <source>
        <dbReference type="Proteomes" id="UP001562178"/>
    </source>
</evidence>
<name>A0ABV4B2Q0_9BURK</name>
<proteinExistence type="predicted"/>
<feature type="chain" id="PRO_5045375591" evidence="1">
    <location>
        <begin position="21"/>
        <end position="518"/>
    </location>
</feature>